<dbReference type="RefSeq" id="WP_345428148.1">
    <property type="nucleotide sequence ID" value="NZ_AP031496.1"/>
</dbReference>
<reference evidence="3" key="1">
    <citation type="journal article" date="2019" name="Int. J. Syst. Evol. Microbiol.">
        <title>The Global Catalogue of Microorganisms (GCM) 10K type strain sequencing project: providing services to taxonomists for standard genome sequencing and annotation.</title>
        <authorList>
            <consortium name="The Broad Institute Genomics Platform"/>
            <consortium name="The Broad Institute Genome Sequencing Center for Infectious Disease"/>
            <person name="Wu L."/>
            <person name="Ma J."/>
        </authorList>
    </citation>
    <scope>NUCLEOTIDE SEQUENCE [LARGE SCALE GENOMIC DNA]</scope>
    <source>
        <strain evidence="3">JCM 19134</strain>
    </source>
</reference>
<feature type="transmembrane region" description="Helical" evidence="1">
    <location>
        <begin position="41"/>
        <end position="64"/>
    </location>
</feature>
<accession>A0AAV3UBB3</accession>
<gene>
    <name evidence="2" type="ORF">GCM10025791_48900</name>
</gene>
<dbReference type="Pfam" id="PF11174">
    <property type="entry name" value="DUF2970"/>
    <property type="match status" value="1"/>
</dbReference>
<name>A0AAV3UBB3_9ALTE</name>
<keyword evidence="1" id="KW-0812">Transmembrane</keyword>
<sequence>MSQNKNHQWLRWIGSICAAAFGVQSKDNLDKDFSSNRVLPYIVGGVLFTITFVLIVALVVRLVLP</sequence>
<organism evidence="2 3">
    <name type="scientific">Halioxenophilus aromaticivorans</name>
    <dbReference type="NCBI Taxonomy" id="1306992"/>
    <lineage>
        <taxon>Bacteria</taxon>
        <taxon>Pseudomonadati</taxon>
        <taxon>Pseudomonadota</taxon>
        <taxon>Gammaproteobacteria</taxon>
        <taxon>Alteromonadales</taxon>
        <taxon>Alteromonadaceae</taxon>
        <taxon>Halioxenophilus</taxon>
    </lineage>
</organism>
<evidence type="ECO:0008006" key="4">
    <source>
        <dbReference type="Google" id="ProtNLM"/>
    </source>
</evidence>
<dbReference type="InterPro" id="IPR021344">
    <property type="entry name" value="DUF2970"/>
</dbReference>
<evidence type="ECO:0000313" key="3">
    <source>
        <dbReference type="Proteomes" id="UP001409585"/>
    </source>
</evidence>
<proteinExistence type="predicted"/>
<evidence type="ECO:0000256" key="1">
    <source>
        <dbReference type="SAM" id="Phobius"/>
    </source>
</evidence>
<protein>
    <recommendedName>
        <fullName evidence="4">DUF2970 domain-containing protein</fullName>
    </recommendedName>
</protein>
<keyword evidence="1" id="KW-1133">Transmembrane helix</keyword>
<evidence type="ECO:0000313" key="2">
    <source>
        <dbReference type="EMBL" id="GAA4961571.1"/>
    </source>
</evidence>
<dbReference type="Proteomes" id="UP001409585">
    <property type="component" value="Unassembled WGS sequence"/>
</dbReference>
<dbReference type="AlphaFoldDB" id="A0AAV3UBB3"/>
<dbReference type="EMBL" id="BAABLX010000080">
    <property type="protein sequence ID" value="GAA4961571.1"/>
    <property type="molecule type" value="Genomic_DNA"/>
</dbReference>
<comment type="caution">
    <text evidence="2">The sequence shown here is derived from an EMBL/GenBank/DDBJ whole genome shotgun (WGS) entry which is preliminary data.</text>
</comment>
<keyword evidence="3" id="KW-1185">Reference proteome</keyword>
<keyword evidence="1" id="KW-0472">Membrane</keyword>